<keyword evidence="1" id="KW-0472">Membrane</keyword>
<accession>A0A443K733</accession>
<feature type="transmembrane region" description="Helical" evidence="1">
    <location>
        <begin position="189"/>
        <end position="211"/>
    </location>
</feature>
<comment type="caution">
    <text evidence="3">The sequence shown here is derived from an EMBL/GenBank/DDBJ whole genome shotgun (WGS) entry which is preliminary data.</text>
</comment>
<name>A0A443JGZ8_9RHOB</name>
<feature type="transmembrane region" description="Helical" evidence="1">
    <location>
        <begin position="118"/>
        <end position="136"/>
    </location>
</feature>
<evidence type="ECO:0000256" key="1">
    <source>
        <dbReference type="SAM" id="Phobius"/>
    </source>
</evidence>
<sequence length="235" mass="26009">MTYLTSFHLGPLGPADLGALIALVSAWLWIGWLTEHPPKHRNSVGKLMEAYRREWMRQLVTRQPRLFDGQMVDGLRQSTTFFASTALIAIGGGLALIGNPEQITDLAQEFAIASGPKLLWETRILTAVMFGANAFLKFVWSHRLFSYAAIVMASVPNDASDPLAYPRAAQAARVNINAAKSFNRGLRSVYFALASLAWLLGPEMLFAATVFTTGMLWRREFASVARRALLDNPPK</sequence>
<evidence type="ECO:0000313" key="3">
    <source>
        <dbReference type="EMBL" id="RWR19827.1"/>
    </source>
</evidence>
<keyword evidence="1" id="KW-1133">Transmembrane helix</keyword>
<dbReference type="Proteomes" id="UP000285295">
    <property type="component" value="Unassembled WGS sequence"/>
</dbReference>
<accession>A0A443JGZ8</accession>
<dbReference type="AlphaFoldDB" id="A0A443JGZ8"/>
<accession>A0A443KKW1</accession>
<dbReference type="Proteomes" id="UP000284476">
    <property type="component" value="Unassembled WGS sequence"/>
</dbReference>
<organism evidence="3 7">
    <name type="scientific">Paenirhodobacter populi</name>
    <dbReference type="NCBI Taxonomy" id="2306993"/>
    <lineage>
        <taxon>Bacteria</taxon>
        <taxon>Pseudomonadati</taxon>
        <taxon>Pseudomonadota</taxon>
        <taxon>Alphaproteobacteria</taxon>
        <taxon>Rhodobacterales</taxon>
        <taxon>Rhodobacter group</taxon>
        <taxon>Paenirhodobacter</taxon>
    </lineage>
</organism>
<dbReference type="OrthoDB" id="9806874at2"/>
<dbReference type="EMBL" id="SAUY01000006">
    <property type="protein sequence ID" value="RWR33422.1"/>
    <property type="molecule type" value="Genomic_DNA"/>
</dbReference>
<dbReference type="RefSeq" id="WP_128209168.1">
    <property type="nucleotide sequence ID" value="NZ_JBHRSO010000050.1"/>
</dbReference>
<dbReference type="Proteomes" id="UP000285710">
    <property type="component" value="Unassembled WGS sequence"/>
</dbReference>
<dbReference type="PANTHER" id="PTHR31168">
    <property type="entry name" value="OS02G0292800 PROTEIN"/>
    <property type="match status" value="1"/>
</dbReference>
<evidence type="ECO:0000313" key="5">
    <source>
        <dbReference type="EMBL" id="RWR33422.1"/>
    </source>
</evidence>
<dbReference type="EMBL" id="SAUX01000014">
    <property type="protein sequence ID" value="RWR28609.1"/>
    <property type="molecule type" value="Genomic_DNA"/>
</dbReference>
<keyword evidence="1" id="KW-0812">Transmembrane</keyword>
<proteinExistence type="predicted"/>
<evidence type="ECO:0000313" key="6">
    <source>
        <dbReference type="Proteomes" id="UP000284451"/>
    </source>
</evidence>
<reference evidence="6 7" key="1">
    <citation type="submission" date="2019-01" db="EMBL/GenBank/DDBJ databases">
        <title>Sinorhodobacter populi sp. nov. isolated from the symptomatic bark tissue of Populus euramericana canker.</title>
        <authorList>
            <person name="Xu G."/>
        </authorList>
    </citation>
    <scope>NUCLEOTIDE SEQUENCE [LARGE SCALE GENOMIC DNA]</scope>
    <source>
        <strain evidence="5 6">07D10-4-3</strain>
        <strain evidence="2 9">2D-5</strain>
        <strain evidence="4 8">D19-10-3-21</strain>
        <strain evidence="3 7">SK2B-1</strain>
    </source>
</reference>
<evidence type="ECO:0000313" key="9">
    <source>
        <dbReference type="Proteomes" id="UP000285710"/>
    </source>
</evidence>
<evidence type="ECO:0000313" key="2">
    <source>
        <dbReference type="EMBL" id="RWR13738.1"/>
    </source>
</evidence>
<accession>A0A443IZH9</accession>
<reference evidence="6 7" key="2">
    <citation type="submission" date="2019-01" db="EMBL/GenBank/DDBJ databases">
        <authorList>
            <person name="Li Y."/>
        </authorList>
    </citation>
    <scope>NUCLEOTIDE SEQUENCE [LARGE SCALE GENOMIC DNA]</scope>
    <source>
        <strain evidence="5 6">07D10-4-3</strain>
        <strain evidence="2 9">2D-5</strain>
        <strain evidence="4 8">D19-10-3-21</strain>
        <strain evidence="3 7">SK2B-1</strain>
    </source>
</reference>
<feature type="transmembrane region" description="Helical" evidence="1">
    <location>
        <begin position="12"/>
        <end position="33"/>
    </location>
</feature>
<dbReference type="EMBL" id="SAUW01000004">
    <property type="protein sequence ID" value="RWR13738.1"/>
    <property type="molecule type" value="Genomic_DNA"/>
</dbReference>
<evidence type="ECO:0000313" key="7">
    <source>
        <dbReference type="Proteomes" id="UP000284476"/>
    </source>
</evidence>
<dbReference type="Pfam" id="PF04654">
    <property type="entry name" value="DUF599"/>
    <property type="match status" value="1"/>
</dbReference>
<protein>
    <submittedName>
        <fullName evidence="3">DUF599 domain-containing protein</fullName>
    </submittedName>
</protein>
<dbReference type="InterPro" id="IPR006747">
    <property type="entry name" value="DUF599"/>
</dbReference>
<feature type="transmembrane region" description="Helical" evidence="1">
    <location>
        <begin position="80"/>
        <end position="98"/>
    </location>
</feature>
<dbReference type="PANTHER" id="PTHR31168:SF1">
    <property type="entry name" value="DUF599 FAMILY PROTEIN"/>
    <property type="match status" value="1"/>
</dbReference>
<dbReference type="EMBL" id="SAUZ01000014">
    <property type="protein sequence ID" value="RWR19827.1"/>
    <property type="molecule type" value="Genomic_DNA"/>
</dbReference>
<evidence type="ECO:0000313" key="8">
    <source>
        <dbReference type="Proteomes" id="UP000285295"/>
    </source>
</evidence>
<evidence type="ECO:0000313" key="4">
    <source>
        <dbReference type="EMBL" id="RWR28609.1"/>
    </source>
</evidence>
<dbReference type="Proteomes" id="UP000284451">
    <property type="component" value="Unassembled WGS sequence"/>
</dbReference>
<gene>
    <name evidence="5" type="ORF">D2T29_07140</name>
    <name evidence="3" type="ORF">D2T30_12735</name>
    <name evidence="4" type="ORF">D2T31_12955</name>
    <name evidence="2" type="ORF">D2T33_04895</name>
</gene>
<keyword evidence="9" id="KW-1185">Reference proteome</keyword>